<protein>
    <submittedName>
        <fullName evidence="1">Uncharacterized protein</fullName>
    </submittedName>
</protein>
<reference evidence="1" key="2">
    <citation type="journal article" date="2015" name="Data Brief">
        <title>Shoot transcriptome of the giant reed, Arundo donax.</title>
        <authorList>
            <person name="Barrero R.A."/>
            <person name="Guerrero F.D."/>
            <person name="Moolhuijzen P."/>
            <person name="Goolsby J.A."/>
            <person name="Tidwell J."/>
            <person name="Bellgard S.E."/>
            <person name="Bellgard M.I."/>
        </authorList>
    </citation>
    <scope>NUCLEOTIDE SEQUENCE</scope>
    <source>
        <tissue evidence="1">Shoot tissue taken approximately 20 cm above the soil surface</tissue>
    </source>
</reference>
<dbReference type="EMBL" id="GBRH01258737">
    <property type="protein sequence ID" value="JAD39158.1"/>
    <property type="molecule type" value="Transcribed_RNA"/>
</dbReference>
<evidence type="ECO:0000313" key="1">
    <source>
        <dbReference type="EMBL" id="JAD39158.1"/>
    </source>
</evidence>
<accession>A0A0A8ZNC2</accession>
<sequence length="33" mass="4058">MINTITFRETTLSLHWWYTSEIWAGRKGRENRC</sequence>
<name>A0A0A8ZNC2_ARUDO</name>
<proteinExistence type="predicted"/>
<organism evidence="1">
    <name type="scientific">Arundo donax</name>
    <name type="common">Giant reed</name>
    <name type="synonym">Donax arundinaceus</name>
    <dbReference type="NCBI Taxonomy" id="35708"/>
    <lineage>
        <taxon>Eukaryota</taxon>
        <taxon>Viridiplantae</taxon>
        <taxon>Streptophyta</taxon>
        <taxon>Embryophyta</taxon>
        <taxon>Tracheophyta</taxon>
        <taxon>Spermatophyta</taxon>
        <taxon>Magnoliopsida</taxon>
        <taxon>Liliopsida</taxon>
        <taxon>Poales</taxon>
        <taxon>Poaceae</taxon>
        <taxon>PACMAD clade</taxon>
        <taxon>Arundinoideae</taxon>
        <taxon>Arundineae</taxon>
        <taxon>Arundo</taxon>
    </lineage>
</organism>
<reference evidence="1" key="1">
    <citation type="submission" date="2014-09" db="EMBL/GenBank/DDBJ databases">
        <authorList>
            <person name="Magalhaes I.L.F."/>
            <person name="Oliveira U."/>
            <person name="Santos F.R."/>
            <person name="Vidigal T.H.D.A."/>
            <person name="Brescovit A.D."/>
            <person name="Santos A.J."/>
        </authorList>
    </citation>
    <scope>NUCLEOTIDE SEQUENCE</scope>
    <source>
        <tissue evidence="1">Shoot tissue taken approximately 20 cm above the soil surface</tissue>
    </source>
</reference>
<dbReference type="AlphaFoldDB" id="A0A0A8ZNC2"/>